<sequence length="258" mass="28624">MINYNIALKDFEIYILILMRLATFVYAAPFFNTANTPQRLKIGFSLILAMLVFQLGPQVTYEYAGVVDFTAIVIKESVVGLLLGAMTSFCVQIIMFAGRMIDLDIGLSMASLFDPTTKAQVGIMGNMYYYTLMLLLIVSGLHRYLVTAIIDTFNVIPIGGVKFNISLYDTVIGFMSDYFVIGFRIALPVFAAILLLNCILAILARIAPQMNMFVVGMQLKIFTGIAVIFVVIVMLSSVSNFIYIEIKEIMASLVRGMS</sequence>
<evidence type="ECO:0000256" key="1">
    <source>
        <dbReference type="ARBA" id="ARBA00004651"/>
    </source>
</evidence>
<dbReference type="Proteomes" id="UP000199701">
    <property type="component" value="Unassembled WGS sequence"/>
</dbReference>
<comment type="subcellular location">
    <subcellularLocation>
        <location evidence="1">Cell membrane</location>
        <topology evidence="1">Multi-pass membrane protein</topology>
    </subcellularLocation>
</comment>
<dbReference type="PANTHER" id="PTHR30065">
    <property type="entry name" value="FLAGELLAR BIOSYNTHETIC PROTEIN FLIR"/>
    <property type="match status" value="1"/>
</dbReference>
<evidence type="ECO:0000313" key="8">
    <source>
        <dbReference type="EMBL" id="SEV94946.1"/>
    </source>
</evidence>
<keyword evidence="3" id="KW-1003">Cell membrane</keyword>
<dbReference type="STRING" id="99656.SAMN05421659_102319"/>
<reference evidence="8 9" key="1">
    <citation type="submission" date="2016-10" db="EMBL/GenBank/DDBJ databases">
        <authorList>
            <person name="de Groot N.N."/>
        </authorList>
    </citation>
    <scope>NUCLEOTIDE SEQUENCE [LARGE SCALE GENOMIC DNA]</scope>
    <source>
        <strain evidence="8 9">DSM 9179</strain>
    </source>
</reference>
<protein>
    <submittedName>
        <fullName evidence="8">Flagellar biosynthetic protein FliR</fullName>
    </submittedName>
</protein>
<dbReference type="Pfam" id="PF01311">
    <property type="entry name" value="Bac_export_1"/>
    <property type="match status" value="1"/>
</dbReference>
<dbReference type="RefSeq" id="WP_092450798.1">
    <property type="nucleotide sequence ID" value="NZ_FOJI01000002.1"/>
</dbReference>
<feature type="transmembrane region" description="Helical" evidence="7">
    <location>
        <begin position="81"/>
        <end position="101"/>
    </location>
</feature>
<dbReference type="OrthoDB" id="9807748at2"/>
<accession>A0A1I0N1N0</accession>
<organism evidence="8 9">
    <name type="scientific">[Clostridium] fimetarium</name>
    <dbReference type="NCBI Taxonomy" id="99656"/>
    <lineage>
        <taxon>Bacteria</taxon>
        <taxon>Bacillati</taxon>
        <taxon>Bacillota</taxon>
        <taxon>Clostridia</taxon>
        <taxon>Lachnospirales</taxon>
        <taxon>Lachnospiraceae</taxon>
    </lineage>
</organism>
<keyword evidence="9" id="KW-1185">Reference proteome</keyword>
<keyword evidence="5 7" id="KW-1133">Transmembrane helix</keyword>
<evidence type="ECO:0000256" key="5">
    <source>
        <dbReference type="ARBA" id="ARBA00022989"/>
    </source>
</evidence>
<dbReference type="AlphaFoldDB" id="A0A1I0N1N0"/>
<evidence type="ECO:0000313" key="9">
    <source>
        <dbReference type="Proteomes" id="UP000199701"/>
    </source>
</evidence>
<dbReference type="EMBL" id="FOJI01000002">
    <property type="protein sequence ID" value="SEV94946.1"/>
    <property type="molecule type" value="Genomic_DNA"/>
</dbReference>
<keyword evidence="8" id="KW-0966">Cell projection</keyword>
<feature type="transmembrane region" description="Helical" evidence="7">
    <location>
        <begin position="13"/>
        <end position="31"/>
    </location>
</feature>
<dbReference type="GO" id="GO:0005886">
    <property type="term" value="C:plasma membrane"/>
    <property type="evidence" value="ECO:0007669"/>
    <property type="project" value="UniProtKB-SubCell"/>
</dbReference>
<comment type="similarity">
    <text evidence="2">Belongs to the FliR/MopE/SpaR family.</text>
</comment>
<evidence type="ECO:0000256" key="3">
    <source>
        <dbReference type="ARBA" id="ARBA00022475"/>
    </source>
</evidence>
<name>A0A1I0N1N0_9FIRM</name>
<evidence type="ECO:0000256" key="4">
    <source>
        <dbReference type="ARBA" id="ARBA00022692"/>
    </source>
</evidence>
<keyword evidence="6 7" id="KW-0472">Membrane</keyword>
<feature type="transmembrane region" description="Helical" evidence="7">
    <location>
        <begin position="43"/>
        <end position="61"/>
    </location>
</feature>
<evidence type="ECO:0000256" key="7">
    <source>
        <dbReference type="SAM" id="Phobius"/>
    </source>
</evidence>
<feature type="transmembrane region" description="Helical" evidence="7">
    <location>
        <begin position="219"/>
        <end position="244"/>
    </location>
</feature>
<dbReference type="InterPro" id="IPR002010">
    <property type="entry name" value="T3SS_IM_R"/>
</dbReference>
<keyword evidence="4 7" id="KW-0812">Transmembrane</keyword>
<keyword evidence="8" id="KW-0282">Flagellum</keyword>
<dbReference type="PANTHER" id="PTHR30065:SF1">
    <property type="entry name" value="SURFACE PRESENTATION OF ANTIGENS PROTEIN SPAR"/>
    <property type="match status" value="1"/>
</dbReference>
<feature type="transmembrane region" description="Helical" evidence="7">
    <location>
        <begin position="185"/>
        <end position="207"/>
    </location>
</feature>
<feature type="transmembrane region" description="Helical" evidence="7">
    <location>
        <begin position="127"/>
        <end position="145"/>
    </location>
</feature>
<proteinExistence type="inferred from homology"/>
<dbReference type="GO" id="GO:0006605">
    <property type="term" value="P:protein targeting"/>
    <property type="evidence" value="ECO:0007669"/>
    <property type="project" value="InterPro"/>
</dbReference>
<evidence type="ECO:0000256" key="6">
    <source>
        <dbReference type="ARBA" id="ARBA00023136"/>
    </source>
</evidence>
<dbReference type="PRINTS" id="PR00953">
    <property type="entry name" value="TYPE3IMRPROT"/>
</dbReference>
<keyword evidence="8" id="KW-0969">Cilium</keyword>
<evidence type="ECO:0000256" key="2">
    <source>
        <dbReference type="ARBA" id="ARBA00009772"/>
    </source>
</evidence>
<gene>
    <name evidence="8" type="ORF">SAMN05421659_102319</name>
</gene>